<protein>
    <submittedName>
        <fullName evidence="8">MFS transporter</fullName>
    </submittedName>
</protein>
<dbReference type="Pfam" id="PF07690">
    <property type="entry name" value="MFS_1"/>
    <property type="match status" value="1"/>
</dbReference>
<feature type="transmembrane region" description="Helical" evidence="6">
    <location>
        <begin position="289"/>
        <end position="309"/>
    </location>
</feature>
<evidence type="ECO:0000313" key="8">
    <source>
        <dbReference type="EMBL" id="WUT83377.1"/>
    </source>
</evidence>
<sequence length="401" mass="40671">MPLRLLALTLCVFCIGTAELLPGGVLPELADDFGVSIPTAGLLVAVYAATMMIGGPLVTGFTRKVPAKTLLIGLMAVFVLGSALASTASSYGVLVAARIVCALTHGTFVAVSIVVAAGMVPPERTAAAVSTIVLGYNLATVLGVPLGTLIGQQLGWRSTFGALTVLSVAGAAVLALLLPAVEAGETGSLRGELRAFRSGGVLMSILVTVLATGGMFTLITYMVPVLKDVSGWSASAIPVLLIAYGVGSLLGNVVSGRVPAPSLLPALIGSLGVLVLVCLLFWWVSPHPVLAAGALFVFAFVTFVAAPGLQTYTLTEASDAPTFSVTVSMSAFGLGAVIGSWYGGRVIDTAGLRSVAPAAGALVAAAALTALAWHLKVRRRSVTPDGVDRAHDTTELLTTHG</sequence>
<dbReference type="PANTHER" id="PTHR43124">
    <property type="entry name" value="PURINE EFFLUX PUMP PBUE"/>
    <property type="match status" value="1"/>
</dbReference>
<dbReference type="InterPro" id="IPR050189">
    <property type="entry name" value="MFS_Efflux_Transporters"/>
</dbReference>
<dbReference type="CDD" id="cd17324">
    <property type="entry name" value="MFS_NepI_like"/>
    <property type="match status" value="1"/>
</dbReference>
<evidence type="ECO:0000256" key="2">
    <source>
        <dbReference type="ARBA" id="ARBA00022475"/>
    </source>
</evidence>
<feature type="transmembrane region" description="Helical" evidence="6">
    <location>
        <begin position="70"/>
        <end position="89"/>
    </location>
</feature>
<dbReference type="RefSeq" id="WP_329398989.1">
    <property type="nucleotide sequence ID" value="NZ_CP109019.1"/>
</dbReference>
<comment type="subcellular location">
    <subcellularLocation>
        <location evidence="1">Cell membrane</location>
        <topology evidence="1">Multi-pass membrane protein</topology>
    </subcellularLocation>
</comment>
<feature type="transmembrane region" description="Helical" evidence="6">
    <location>
        <begin position="354"/>
        <end position="373"/>
    </location>
</feature>
<dbReference type="InterPro" id="IPR036259">
    <property type="entry name" value="MFS_trans_sf"/>
</dbReference>
<evidence type="ECO:0000256" key="5">
    <source>
        <dbReference type="ARBA" id="ARBA00023136"/>
    </source>
</evidence>
<accession>A0ABZ1XKN1</accession>
<dbReference type="PANTHER" id="PTHR43124:SF3">
    <property type="entry name" value="CHLORAMPHENICOL EFFLUX PUMP RV0191"/>
    <property type="match status" value="1"/>
</dbReference>
<dbReference type="PROSITE" id="PS50850">
    <property type="entry name" value="MFS"/>
    <property type="match status" value="1"/>
</dbReference>
<feature type="transmembrane region" description="Helical" evidence="6">
    <location>
        <begin position="229"/>
        <end position="251"/>
    </location>
</feature>
<feature type="domain" description="Major facilitator superfamily (MFS) profile" evidence="7">
    <location>
        <begin position="4"/>
        <end position="378"/>
    </location>
</feature>
<dbReference type="EMBL" id="CP109019">
    <property type="protein sequence ID" value="WUT83377.1"/>
    <property type="molecule type" value="Genomic_DNA"/>
</dbReference>
<keyword evidence="4 6" id="KW-1133">Transmembrane helix</keyword>
<keyword evidence="3 6" id="KW-0812">Transmembrane</keyword>
<name>A0ABZ1XKN1_9ACTN</name>
<keyword evidence="5 6" id="KW-0472">Membrane</keyword>
<feature type="transmembrane region" description="Helical" evidence="6">
    <location>
        <begin position="132"/>
        <end position="154"/>
    </location>
</feature>
<feature type="transmembrane region" description="Helical" evidence="6">
    <location>
        <begin position="263"/>
        <end position="283"/>
    </location>
</feature>
<evidence type="ECO:0000313" key="9">
    <source>
        <dbReference type="Proteomes" id="UP001432060"/>
    </source>
</evidence>
<feature type="transmembrane region" description="Helical" evidence="6">
    <location>
        <begin position="160"/>
        <end position="181"/>
    </location>
</feature>
<feature type="transmembrane region" description="Helical" evidence="6">
    <location>
        <begin position="321"/>
        <end position="342"/>
    </location>
</feature>
<dbReference type="SUPFAM" id="SSF103473">
    <property type="entry name" value="MFS general substrate transporter"/>
    <property type="match status" value="1"/>
</dbReference>
<proteinExistence type="predicted"/>
<dbReference type="Proteomes" id="UP001432060">
    <property type="component" value="Chromosome"/>
</dbReference>
<keyword evidence="9" id="KW-1185">Reference proteome</keyword>
<feature type="transmembrane region" description="Helical" evidence="6">
    <location>
        <begin position="201"/>
        <end position="223"/>
    </location>
</feature>
<dbReference type="InterPro" id="IPR011701">
    <property type="entry name" value="MFS"/>
</dbReference>
<feature type="transmembrane region" description="Helical" evidence="6">
    <location>
        <begin position="95"/>
        <end position="120"/>
    </location>
</feature>
<keyword evidence="2" id="KW-1003">Cell membrane</keyword>
<dbReference type="Gene3D" id="1.20.1250.20">
    <property type="entry name" value="MFS general substrate transporter like domains"/>
    <property type="match status" value="1"/>
</dbReference>
<feature type="transmembrane region" description="Helical" evidence="6">
    <location>
        <begin position="36"/>
        <end position="58"/>
    </location>
</feature>
<dbReference type="InterPro" id="IPR020846">
    <property type="entry name" value="MFS_dom"/>
</dbReference>
<evidence type="ECO:0000256" key="6">
    <source>
        <dbReference type="SAM" id="Phobius"/>
    </source>
</evidence>
<reference evidence="8" key="1">
    <citation type="submission" date="2022-10" db="EMBL/GenBank/DDBJ databases">
        <title>The complete genomes of actinobacterial strains from the NBC collection.</title>
        <authorList>
            <person name="Joergensen T.S."/>
            <person name="Alvarez Arevalo M."/>
            <person name="Sterndorff E.B."/>
            <person name="Faurdal D."/>
            <person name="Vuksanovic O."/>
            <person name="Mourched A.-S."/>
            <person name="Charusanti P."/>
            <person name="Shaw S."/>
            <person name="Blin K."/>
            <person name="Weber T."/>
        </authorList>
    </citation>
    <scope>NUCLEOTIDE SEQUENCE</scope>
    <source>
        <strain evidence="8">NBC_00668</strain>
    </source>
</reference>
<evidence type="ECO:0000256" key="4">
    <source>
        <dbReference type="ARBA" id="ARBA00022989"/>
    </source>
</evidence>
<gene>
    <name evidence="8" type="ORF">OG515_14775</name>
</gene>
<evidence type="ECO:0000259" key="7">
    <source>
        <dbReference type="PROSITE" id="PS50850"/>
    </source>
</evidence>
<organism evidence="8 9">
    <name type="scientific">Streptomyces melanogenes</name>
    <dbReference type="NCBI Taxonomy" id="67326"/>
    <lineage>
        <taxon>Bacteria</taxon>
        <taxon>Bacillati</taxon>
        <taxon>Actinomycetota</taxon>
        <taxon>Actinomycetes</taxon>
        <taxon>Kitasatosporales</taxon>
        <taxon>Streptomycetaceae</taxon>
        <taxon>Streptomyces</taxon>
    </lineage>
</organism>
<evidence type="ECO:0000256" key="1">
    <source>
        <dbReference type="ARBA" id="ARBA00004651"/>
    </source>
</evidence>
<evidence type="ECO:0000256" key="3">
    <source>
        <dbReference type="ARBA" id="ARBA00022692"/>
    </source>
</evidence>